<dbReference type="Proteomes" id="UP000280960">
    <property type="component" value="Chromosome"/>
</dbReference>
<feature type="domain" description="DUF4367" evidence="2">
    <location>
        <begin position="147"/>
        <end position="255"/>
    </location>
</feature>
<organism evidence="3 4">
    <name type="scientific">Biomaibacter acetigenes</name>
    <dbReference type="NCBI Taxonomy" id="2316383"/>
    <lineage>
        <taxon>Bacteria</taxon>
        <taxon>Bacillati</taxon>
        <taxon>Bacillota</taxon>
        <taxon>Clostridia</taxon>
        <taxon>Thermosediminibacterales</taxon>
        <taxon>Tepidanaerobacteraceae</taxon>
        <taxon>Biomaibacter</taxon>
    </lineage>
</organism>
<feature type="transmembrane region" description="Helical" evidence="1">
    <location>
        <begin position="53"/>
        <end position="73"/>
    </location>
</feature>
<dbReference type="Pfam" id="PF14285">
    <property type="entry name" value="DUF4367"/>
    <property type="match status" value="1"/>
</dbReference>
<sequence length="256" mass="28883">MKESYLEDLIKDTLLEEAQRIDVPPSDTVWAKIDAARKKKKLFHSLLHKNGAFRFQLAAASLIIFILGTLLYFTHPSAVNARSNRILKTVVDLFRSPAPADIIITMDNTSTPPPDAPPPPPDWPLATGEKVVAPEQARAEASFSFKEPSYLTRGLKLDIITLMDKNMVNQYYRSDKNRLIISQRHMPGDFASSHMFSNARAKKVNINGVEGTLVSQRNPYSGKDELTIIWFADSISFRVETDLNERETLKIVRSLK</sequence>
<gene>
    <name evidence="3" type="ORF">D2962_14210</name>
</gene>
<keyword evidence="1" id="KW-0812">Transmembrane</keyword>
<dbReference type="InterPro" id="IPR025377">
    <property type="entry name" value="DUF4367"/>
</dbReference>
<keyword evidence="1" id="KW-1133">Transmembrane helix</keyword>
<protein>
    <submittedName>
        <fullName evidence="3">DUF4367 domain-containing protein</fullName>
    </submittedName>
</protein>
<evidence type="ECO:0000256" key="1">
    <source>
        <dbReference type="SAM" id="Phobius"/>
    </source>
</evidence>
<accession>A0A3G2R871</accession>
<reference evidence="3 4" key="1">
    <citation type="submission" date="2018-10" db="EMBL/GenBank/DDBJ databases">
        <authorList>
            <person name="Zhang X."/>
        </authorList>
    </citation>
    <scope>NUCLEOTIDE SEQUENCE [LARGE SCALE GENOMIC DNA]</scope>
    <source>
        <strain evidence="3 4">SK-G1</strain>
    </source>
</reference>
<keyword evidence="1" id="KW-0472">Membrane</keyword>
<evidence type="ECO:0000313" key="4">
    <source>
        <dbReference type="Proteomes" id="UP000280960"/>
    </source>
</evidence>
<name>A0A3G2R871_9FIRM</name>
<evidence type="ECO:0000259" key="2">
    <source>
        <dbReference type="Pfam" id="PF14285"/>
    </source>
</evidence>
<dbReference type="AlphaFoldDB" id="A0A3G2R871"/>
<dbReference type="EMBL" id="CP033169">
    <property type="protein sequence ID" value="AYO31599.1"/>
    <property type="molecule type" value="Genomic_DNA"/>
</dbReference>
<dbReference type="RefSeq" id="WP_122015367.1">
    <property type="nucleotide sequence ID" value="NZ_CP033169.1"/>
</dbReference>
<proteinExistence type="predicted"/>
<evidence type="ECO:0000313" key="3">
    <source>
        <dbReference type="EMBL" id="AYO31599.1"/>
    </source>
</evidence>
<keyword evidence="4" id="KW-1185">Reference proteome</keyword>
<dbReference type="KEGG" id="bacg:D2962_14210"/>